<organism evidence="1 2">
    <name type="scientific">Dactylosporangium roseum</name>
    <dbReference type="NCBI Taxonomy" id="47989"/>
    <lineage>
        <taxon>Bacteria</taxon>
        <taxon>Bacillati</taxon>
        <taxon>Actinomycetota</taxon>
        <taxon>Actinomycetes</taxon>
        <taxon>Micromonosporales</taxon>
        <taxon>Micromonosporaceae</taxon>
        <taxon>Dactylosporangium</taxon>
    </lineage>
</organism>
<evidence type="ECO:0000313" key="2">
    <source>
        <dbReference type="Proteomes" id="UP001058271"/>
    </source>
</evidence>
<accession>A0ABY5Z7X3</accession>
<dbReference type="RefSeq" id="WP_260727107.1">
    <property type="nucleotide sequence ID" value="NZ_BAAABS010000033.1"/>
</dbReference>
<proteinExistence type="predicted"/>
<gene>
    <name evidence="1" type="ORF">Drose_05600</name>
</gene>
<dbReference type="Proteomes" id="UP001058271">
    <property type="component" value="Chromosome"/>
</dbReference>
<keyword evidence="2" id="KW-1185">Reference proteome</keyword>
<name>A0ABY5Z7X3_9ACTN</name>
<dbReference type="EMBL" id="CP073721">
    <property type="protein sequence ID" value="UWZ37744.1"/>
    <property type="molecule type" value="Genomic_DNA"/>
</dbReference>
<reference evidence="1" key="1">
    <citation type="submission" date="2021-04" db="EMBL/GenBank/DDBJ databases">
        <title>Biosynthetic gene clusters of Dactylosporangioum roseum.</title>
        <authorList>
            <person name="Hartkoorn R.C."/>
            <person name="Beaudoing E."/>
            <person name="Hot D."/>
            <person name="Moureu S."/>
        </authorList>
    </citation>
    <scope>NUCLEOTIDE SEQUENCE</scope>
    <source>
        <strain evidence="1">NRRL B-16295</strain>
    </source>
</reference>
<protein>
    <submittedName>
        <fullName evidence="1">Uncharacterized protein</fullName>
    </submittedName>
</protein>
<sequence>MDYTAANQAADVERLRVAARQLLTASRPDNRLCSVVLAEQWSSTAPRCPELAAHYVCLDNYRVGMLAEGVFEPATSYTRLCVSHEQQVRSEPGWRWSERLADPSDAT</sequence>
<evidence type="ECO:0000313" key="1">
    <source>
        <dbReference type="EMBL" id="UWZ37744.1"/>
    </source>
</evidence>